<dbReference type="Pfam" id="PF03845">
    <property type="entry name" value="Spore_permease"/>
    <property type="match status" value="1"/>
</dbReference>
<feature type="transmembrane region" description="Helical" evidence="8">
    <location>
        <begin position="273"/>
        <end position="294"/>
    </location>
</feature>
<protein>
    <submittedName>
        <fullName evidence="9">GerAB/ArcD/ProY family transporter</fullName>
    </submittedName>
</protein>
<keyword evidence="5 8" id="KW-0812">Transmembrane</keyword>
<accession>A0ABW4VZL6</accession>
<keyword evidence="3" id="KW-0813">Transport</keyword>
<evidence type="ECO:0000256" key="4">
    <source>
        <dbReference type="ARBA" id="ARBA00022544"/>
    </source>
</evidence>
<dbReference type="Gene3D" id="1.20.1740.10">
    <property type="entry name" value="Amino acid/polyamine transporter I"/>
    <property type="match status" value="1"/>
</dbReference>
<evidence type="ECO:0000313" key="10">
    <source>
        <dbReference type="Proteomes" id="UP001597383"/>
    </source>
</evidence>
<keyword evidence="10" id="KW-1185">Reference proteome</keyword>
<dbReference type="Proteomes" id="UP001597383">
    <property type="component" value="Unassembled WGS sequence"/>
</dbReference>
<feature type="transmembrane region" description="Helical" evidence="8">
    <location>
        <begin position="224"/>
        <end position="244"/>
    </location>
</feature>
<dbReference type="RefSeq" id="WP_377557659.1">
    <property type="nucleotide sequence ID" value="NZ_JBHUHQ010000016.1"/>
</dbReference>
<feature type="transmembrane region" description="Helical" evidence="8">
    <location>
        <begin position="118"/>
        <end position="140"/>
    </location>
</feature>
<dbReference type="PANTHER" id="PTHR34975">
    <property type="entry name" value="SPORE GERMINATION PROTEIN A2"/>
    <property type="match status" value="1"/>
</dbReference>
<feature type="transmembrane region" description="Helical" evidence="8">
    <location>
        <begin position="147"/>
        <end position="169"/>
    </location>
</feature>
<dbReference type="InterPro" id="IPR004761">
    <property type="entry name" value="Spore_GerAB"/>
</dbReference>
<feature type="transmembrane region" description="Helical" evidence="8">
    <location>
        <begin position="47"/>
        <end position="66"/>
    </location>
</feature>
<evidence type="ECO:0000256" key="1">
    <source>
        <dbReference type="ARBA" id="ARBA00004141"/>
    </source>
</evidence>
<keyword evidence="4" id="KW-0309">Germination</keyword>
<organism evidence="9 10">
    <name type="scientific">Ornithinibacillus salinisoli</name>
    <dbReference type="NCBI Taxonomy" id="1848459"/>
    <lineage>
        <taxon>Bacteria</taxon>
        <taxon>Bacillati</taxon>
        <taxon>Bacillota</taxon>
        <taxon>Bacilli</taxon>
        <taxon>Bacillales</taxon>
        <taxon>Bacillaceae</taxon>
        <taxon>Ornithinibacillus</taxon>
    </lineage>
</organism>
<feature type="transmembrane region" description="Helical" evidence="8">
    <location>
        <begin position="336"/>
        <end position="358"/>
    </location>
</feature>
<evidence type="ECO:0000256" key="2">
    <source>
        <dbReference type="ARBA" id="ARBA00007998"/>
    </source>
</evidence>
<evidence type="ECO:0000256" key="5">
    <source>
        <dbReference type="ARBA" id="ARBA00022692"/>
    </source>
</evidence>
<feature type="transmembrane region" description="Helical" evidence="8">
    <location>
        <begin position="306"/>
        <end position="324"/>
    </location>
</feature>
<feature type="transmembrane region" description="Helical" evidence="8">
    <location>
        <begin position="87"/>
        <end position="112"/>
    </location>
</feature>
<comment type="subcellular location">
    <subcellularLocation>
        <location evidence="1">Membrane</location>
        <topology evidence="1">Multi-pass membrane protein</topology>
    </subcellularLocation>
</comment>
<keyword evidence="6 8" id="KW-1133">Transmembrane helix</keyword>
<evidence type="ECO:0000256" key="3">
    <source>
        <dbReference type="ARBA" id="ARBA00022448"/>
    </source>
</evidence>
<evidence type="ECO:0000256" key="6">
    <source>
        <dbReference type="ARBA" id="ARBA00022989"/>
    </source>
</evidence>
<dbReference type="PANTHER" id="PTHR34975:SF2">
    <property type="entry name" value="SPORE GERMINATION PROTEIN A2"/>
    <property type="match status" value="1"/>
</dbReference>
<evidence type="ECO:0000313" key="9">
    <source>
        <dbReference type="EMBL" id="MFD2045049.1"/>
    </source>
</evidence>
<feature type="transmembrane region" description="Helical" evidence="8">
    <location>
        <begin position="12"/>
        <end position="35"/>
    </location>
</feature>
<evidence type="ECO:0000256" key="7">
    <source>
        <dbReference type="ARBA" id="ARBA00023136"/>
    </source>
</evidence>
<proteinExistence type="inferred from homology"/>
<sequence length="366" mass="42833">MRKLQRTVSERYMISPFLAFFLIHSIQFGIGILSFQGKIVERVGNDAWIAVIFGGVIIHISIWFIFKILKFGDGDLITIHYDVFGKWIGGLFSLVWILYYWSIGLIVIRSYVEVIQVWMFQDISVIFFTLVFLLLVYYIVVGGFRVVTGISFLGIVIPAYLLLTLFYPLGQTEFRNILPIWDHSTTEILLASKDMSLSYLGFSTLLMFYPYLKQANKSKMWVHGGNFITMLIYLGIMILSLAYFTNKHLLRHNWPTLTMWKSVELPFVERFEYVGISSWALIILPNICLAYWAASRGMRQLFRFSQRKALIGMLIISLFLVYMIRKREQIEVLNDYVSHIGFYLITCYLPILLVVTYFRKRRGKKH</sequence>
<dbReference type="NCBIfam" id="TIGR00912">
    <property type="entry name" value="2A0309"/>
    <property type="match status" value="1"/>
</dbReference>
<dbReference type="EMBL" id="JBHUHQ010000016">
    <property type="protein sequence ID" value="MFD2045049.1"/>
    <property type="molecule type" value="Genomic_DNA"/>
</dbReference>
<keyword evidence="7 8" id="KW-0472">Membrane</keyword>
<evidence type="ECO:0000256" key="8">
    <source>
        <dbReference type="SAM" id="Phobius"/>
    </source>
</evidence>
<reference evidence="10" key="1">
    <citation type="journal article" date="2019" name="Int. J. Syst. Evol. Microbiol.">
        <title>The Global Catalogue of Microorganisms (GCM) 10K type strain sequencing project: providing services to taxonomists for standard genome sequencing and annotation.</title>
        <authorList>
            <consortium name="The Broad Institute Genomics Platform"/>
            <consortium name="The Broad Institute Genome Sequencing Center for Infectious Disease"/>
            <person name="Wu L."/>
            <person name="Ma J."/>
        </authorList>
    </citation>
    <scope>NUCLEOTIDE SEQUENCE [LARGE SCALE GENOMIC DNA]</scope>
    <source>
        <strain evidence="10">R28</strain>
    </source>
</reference>
<name>A0ABW4VZL6_9BACI</name>
<comment type="caution">
    <text evidence="9">The sequence shown here is derived from an EMBL/GenBank/DDBJ whole genome shotgun (WGS) entry which is preliminary data.</text>
</comment>
<gene>
    <name evidence="9" type="ORF">ACFSJF_12275</name>
</gene>
<feature type="transmembrane region" description="Helical" evidence="8">
    <location>
        <begin position="196"/>
        <end position="212"/>
    </location>
</feature>
<comment type="similarity">
    <text evidence="2">Belongs to the amino acid-polyamine-organocation (APC) superfamily. Spore germination protein (SGP) (TC 2.A.3.9) family.</text>
</comment>